<evidence type="ECO:0000313" key="2">
    <source>
        <dbReference type="Proteomes" id="UP001162891"/>
    </source>
</evidence>
<dbReference type="Proteomes" id="UP001162891">
    <property type="component" value="Chromosome"/>
</dbReference>
<gene>
    <name evidence="1" type="ORF">AMOR_34520</name>
</gene>
<dbReference type="Gene3D" id="3.40.50.150">
    <property type="entry name" value="Vaccinia Virus protein VP39"/>
    <property type="match status" value="1"/>
</dbReference>
<dbReference type="RefSeq" id="WP_248352832.1">
    <property type="nucleotide sequence ID" value="NZ_AP025591.1"/>
</dbReference>
<evidence type="ECO:0000313" key="1">
    <source>
        <dbReference type="EMBL" id="BDG04456.1"/>
    </source>
</evidence>
<reference evidence="2" key="1">
    <citation type="journal article" date="2022" name="Int. J. Syst. Evol. Microbiol.">
        <title>Anaeromyxobacter oryzae sp. nov., Anaeromyxobacter diazotrophicus sp. nov. and Anaeromyxobacter paludicola sp. nov., isolated from paddy soils.</title>
        <authorList>
            <person name="Itoh H."/>
            <person name="Xu Z."/>
            <person name="Mise K."/>
            <person name="Masuda Y."/>
            <person name="Ushijima N."/>
            <person name="Hayakawa C."/>
            <person name="Shiratori Y."/>
            <person name="Senoo K."/>
        </authorList>
    </citation>
    <scope>NUCLEOTIDE SEQUENCE [LARGE SCALE GENOMIC DNA]</scope>
    <source>
        <strain evidence="2">Red232</strain>
    </source>
</reference>
<accession>A0ABN6MV96</accession>
<dbReference type="Pfam" id="PF13489">
    <property type="entry name" value="Methyltransf_23"/>
    <property type="match status" value="1"/>
</dbReference>
<dbReference type="EMBL" id="AP025591">
    <property type="protein sequence ID" value="BDG04456.1"/>
    <property type="molecule type" value="Genomic_DNA"/>
</dbReference>
<proteinExistence type="predicted"/>
<dbReference type="CDD" id="cd02440">
    <property type="entry name" value="AdoMet_MTases"/>
    <property type="match status" value="1"/>
</dbReference>
<dbReference type="SUPFAM" id="SSF53335">
    <property type="entry name" value="S-adenosyl-L-methionine-dependent methyltransferases"/>
    <property type="match status" value="1"/>
</dbReference>
<keyword evidence="2" id="KW-1185">Reference proteome</keyword>
<protein>
    <recommendedName>
        <fullName evidence="3">Methyltransferase type 11</fullName>
    </recommendedName>
</protein>
<evidence type="ECO:0008006" key="3">
    <source>
        <dbReference type="Google" id="ProtNLM"/>
    </source>
</evidence>
<sequence length="210" mass="22064">MSVPLPPRLVRSAADVPSGATRVFLRRWAARTSHLLQVGCGDGEVLARLAWNGVVVSGVEEDPAAAAVARARGLDVVTGGIEDVRGGPFAVVALTGVLRMAPSLDAMLRSAWRLLDDGAILLVEDLDPRRAGTVGHAGVEIRGFVAARFDLIDSREVPALYRRVAARISGTPRDGPGAASAVAALLCEERRLVRAGVIRAAGLRLVAVKR</sequence>
<organism evidence="1 2">
    <name type="scientific">Anaeromyxobacter oryzae</name>
    <dbReference type="NCBI Taxonomy" id="2918170"/>
    <lineage>
        <taxon>Bacteria</taxon>
        <taxon>Pseudomonadati</taxon>
        <taxon>Myxococcota</taxon>
        <taxon>Myxococcia</taxon>
        <taxon>Myxococcales</taxon>
        <taxon>Cystobacterineae</taxon>
        <taxon>Anaeromyxobacteraceae</taxon>
        <taxon>Anaeromyxobacter</taxon>
    </lineage>
</organism>
<name>A0ABN6MV96_9BACT</name>
<dbReference type="InterPro" id="IPR029063">
    <property type="entry name" value="SAM-dependent_MTases_sf"/>
</dbReference>